<organism evidence="1 2">
    <name type="scientific">Actinomadura craniellae</name>
    <dbReference type="NCBI Taxonomy" id="2231787"/>
    <lineage>
        <taxon>Bacteria</taxon>
        <taxon>Bacillati</taxon>
        <taxon>Actinomycetota</taxon>
        <taxon>Actinomycetes</taxon>
        <taxon>Streptosporangiales</taxon>
        <taxon>Thermomonosporaceae</taxon>
        <taxon>Actinomadura</taxon>
    </lineage>
</organism>
<dbReference type="SUPFAM" id="SSF51219">
    <property type="entry name" value="TRAP-like"/>
    <property type="match status" value="1"/>
</dbReference>
<name>A0A365H2W6_9ACTN</name>
<accession>A0A365H2W6</accession>
<dbReference type="AlphaFoldDB" id="A0A365H2W6"/>
<dbReference type="OrthoDB" id="6048299at2"/>
<gene>
    <name evidence="1" type="ORF">DPM19_20505</name>
</gene>
<dbReference type="Proteomes" id="UP000251891">
    <property type="component" value="Unassembled WGS sequence"/>
</dbReference>
<evidence type="ECO:0000313" key="2">
    <source>
        <dbReference type="Proteomes" id="UP000251891"/>
    </source>
</evidence>
<protein>
    <submittedName>
        <fullName evidence="1">AIM24 family protein</fullName>
    </submittedName>
</protein>
<dbReference type="InterPro" id="IPR016031">
    <property type="entry name" value="Trp_RNA-bd_attenuator-like_dom"/>
</dbReference>
<dbReference type="PANTHER" id="PTHR38074">
    <property type="entry name" value="ALTERED INHERITANCE OF MITOCHONDRIA PROTEIN 24, MITOCHONDRIAL"/>
    <property type="match status" value="1"/>
</dbReference>
<sequence>MRSSFFGNMDQGQQLPGHFALQNSKMLRVHLNGEALARQGSMVAFQGQMEFDYEGSGGVGRFIKKALTGEGTPLMRVRGQGLLFLAHDADDIHLFYLENEALTVNGSNILAFDPTLSWDIQRVQGAGIAAGGLFNTTLQGQGWVALTAHGTPVMLDTGRAPTFVDGQSAVAWSAGLHVGVNRTFKAGALIGRGSGEAMQLAFQGQGFVLVQASEGPTVPTHTH</sequence>
<dbReference type="Gene3D" id="3.60.160.10">
    <property type="entry name" value="Mitochondrial biogenesis AIM24"/>
    <property type="match status" value="1"/>
</dbReference>
<dbReference type="EMBL" id="QLYX01000009">
    <property type="protein sequence ID" value="RAY13445.1"/>
    <property type="molecule type" value="Genomic_DNA"/>
</dbReference>
<comment type="caution">
    <text evidence="1">The sequence shown here is derived from an EMBL/GenBank/DDBJ whole genome shotgun (WGS) entry which is preliminary data.</text>
</comment>
<dbReference type="PANTHER" id="PTHR38074:SF1">
    <property type="entry name" value="ALTERED INHERITANCE OF MITOCHONDRIA PROTEIN 24, MITOCHONDRIAL"/>
    <property type="match status" value="1"/>
</dbReference>
<proteinExistence type="predicted"/>
<keyword evidence="2" id="KW-1185">Reference proteome</keyword>
<dbReference type="InterPro" id="IPR002838">
    <property type="entry name" value="AIM24"/>
</dbReference>
<dbReference type="Pfam" id="PF01987">
    <property type="entry name" value="AIM24"/>
    <property type="match status" value="1"/>
</dbReference>
<reference evidence="1 2" key="1">
    <citation type="submission" date="2018-06" db="EMBL/GenBank/DDBJ databases">
        <title>Actinomadura craniellae sp. nov. isolated from marine sponge Craniella sp.</title>
        <authorList>
            <person name="Li L."/>
            <person name="Xu Q.H."/>
            <person name="Lin H.W."/>
            <person name="Lu Y.H."/>
        </authorList>
    </citation>
    <scope>NUCLEOTIDE SEQUENCE [LARGE SCALE GENOMIC DNA]</scope>
    <source>
        <strain evidence="1 2">LHW63021</strain>
    </source>
</reference>
<evidence type="ECO:0000313" key="1">
    <source>
        <dbReference type="EMBL" id="RAY13445.1"/>
    </source>
</evidence>
<dbReference type="InterPro" id="IPR036983">
    <property type="entry name" value="AIM24_sf"/>
</dbReference>
<dbReference type="RefSeq" id="WP_111869569.1">
    <property type="nucleotide sequence ID" value="NZ_QLYX01000009.1"/>
</dbReference>